<dbReference type="PANTHER" id="PTHR36440:SF1">
    <property type="entry name" value="PUTATIVE (AFU_ORTHOLOGUE AFUA_8G07350)-RELATED"/>
    <property type="match status" value="1"/>
</dbReference>
<feature type="domain" description="Cupin type-2" evidence="1">
    <location>
        <begin position="46"/>
        <end position="115"/>
    </location>
</feature>
<evidence type="ECO:0000259" key="1">
    <source>
        <dbReference type="Pfam" id="PF07883"/>
    </source>
</evidence>
<dbReference type="SUPFAM" id="SSF51182">
    <property type="entry name" value="RmlC-like cupins"/>
    <property type="match status" value="1"/>
</dbReference>
<evidence type="ECO:0000313" key="2">
    <source>
        <dbReference type="EMBL" id="MDP9866292.1"/>
    </source>
</evidence>
<sequence>MSFIRPADHGAVLVRAADAEVVGEAPSTVRLLADSSATGGALSTQRVTLGRGADGAAPHHHTASSELFYVLDGALQVLAGEQVVTARGGDLIVVPPHMPHAFAAAPDSGADVLVVITPGVERFDYFRLLARLGRGEATLEELLAAQERFDNHFLDSPLWREARAGKDGG</sequence>
<keyword evidence="3" id="KW-1185">Reference proteome</keyword>
<dbReference type="Proteomes" id="UP001230426">
    <property type="component" value="Unassembled WGS sequence"/>
</dbReference>
<accession>A0ABT9RAL1</accession>
<reference evidence="2 3" key="1">
    <citation type="submission" date="2023-07" db="EMBL/GenBank/DDBJ databases">
        <title>Sequencing the genomes of 1000 actinobacteria strains.</title>
        <authorList>
            <person name="Klenk H.-P."/>
        </authorList>
    </citation>
    <scope>NUCLEOTIDE SEQUENCE [LARGE SCALE GENOMIC DNA]</scope>
    <source>
        <strain evidence="2 3">DSM 44109</strain>
    </source>
</reference>
<dbReference type="PANTHER" id="PTHR36440">
    <property type="entry name" value="PUTATIVE (AFU_ORTHOLOGUE AFUA_8G07350)-RELATED"/>
    <property type="match status" value="1"/>
</dbReference>
<organism evidence="2 3">
    <name type="scientific">Streptosporangium brasiliense</name>
    <dbReference type="NCBI Taxonomy" id="47480"/>
    <lineage>
        <taxon>Bacteria</taxon>
        <taxon>Bacillati</taxon>
        <taxon>Actinomycetota</taxon>
        <taxon>Actinomycetes</taxon>
        <taxon>Streptosporangiales</taxon>
        <taxon>Streptosporangiaceae</taxon>
        <taxon>Streptosporangium</taxon>
    </lineage>
</organism>
<dbReference type="InterPro" id="IPR014710">
    <property type="entry name" value="RmlC-like_jellyroll"/>
</dbReference>
<evidence type="ECO:0000313" key="3">
    <source>
        <dbReference type="Proteomes" id="UP001230426"/>
    </source>
</evidence>
<comment type="caution">
    <text evidence="2">The sequence shown here is derived from an EMBL/GenBank/DDBJ whole genome shotgun (WGS) entry which is preliminary data.</text>
</comment>
<dbReference type="EMBL" id="JAUSRB010000002">
    <property type="protein sequence ID" value="MDP9866292.1"/>
    <property type="molecule type" value="Genomic_DNA"/>
</dbReference>
<dbReference type="InterPro" id="IPR013096">
    <property type="entry name" value="Cupin_2"/>
</dbReference>
<dbReference type="Pfam" id="PF07883">
    <property type="entry name" value="Cupin_2"/>
    <property type="match status" value="1"/>
</dbReference>
<dbReference type="InterPro" id="IPR053146">
    <property type="entry name" value="QDO-like"/>
</dbReference>
<name>A0ABT9RAL1_9ACTN</name>
<dbReference type="InterPro" id="IPR011051">
    <property type="entry name" value="RmlC_Cupin_sf"/>
</dbReference>
<gene>
    <name evidence="2" type="ORF">J2S55_005558</name>
</gene>
<dbReference type="RefSeq" id="WP_306866763.1">
    <property type="nucleotide sequence ID" value="NZ_JAUSRB010000002.1"/>
</dbReference>
<dbReference type="Gene3D" id="2.60.120.10">
    <property type="entry name" value="Jelly Rolls"/>
    <property type="match status" value="1"/>
</dbReference>
<protein>
    <submittedName>
        <fullName evidence="2">Quercetin dioxygenase-like cupin family protein</fullName>
    </submittedName>
</protein>
<proteinExistence type="predicted"/>